<feature type="transmembrane region" description="Helical" evidence="9">
    <location>
        <begin position="173"/>
        <end position="193"/>
    </location>
</feature>
<evidence type="ECO:0000313" key="12">
    <source>
        <dbReference type="EMBL" id="OAG20252.1"/>
    </source>
</evidence>
<dbReference type="Proteomes" id="UP000077248">
    <property type="component" value="Unassembled WGS sequence"/>
</dbReference>
<dbReference type="OMA" id="MQVRDRN"/>
<dbReference type="PROSITE" id="PS50866">
    <property type="entry name" value="GOLD"/>
    <property type="match status" value="1"/>
</dbReference>
<gene>
    <name evidence="12" type="ORF">CC77DRAFT_1061713</name>
</gene>
<feature type="chain" id="PRO_5008059572" evidence="10">
    <location>
        <begin position="22"/>
        <end position="203"/>
    </location>
</feature>
<keyword evidence="3 8" id="KW-0812">Transmembrane</keyword>
<feature type="signal peptide" evidence="10">
    <location>
        <begin position="1"/>
        <end position="21"/>
    </location>
</feature>
<proteinExistence type="inferred from homology"/>
<dbReference type="InterPro" id="IPR009038">
    <property type="entry name" value="GOLD_dom"/>
</dbReference>
<evidence type="ECO:0000256" key="8">
    <source>
        <dbReference type="RuleBase" id="RU003827"/>
    </source>
</evidence>
<evidence type="ECO:0000256" key="10">
    <source>
        <dbReference type="SAM" id="SignalP"/>
    </source>
</evidence>
<dbReference type="InterPro" id="IPR036598">
    <property type="entry name" value="GOLD_dom_sf"/>
</dbReference>
<dbReference type="VEuPathDB" id="FungiDB:CC77DRAFT_1061713"/>
<comment type="similarity">
    <text evidence="2 8">Belongs to the EMP24/GP25L family.</text>
</comment>
<keyword evidence="5 9" id="KW-1133">Transmembrane helix</keyword>
<keyword evidence="13" id="KW-1185">Reference proteome</keyword>
<dbReference type="Pfam" id="PF01105">
    <property type="entry name" value="EMP24_GP25L"/>
    <property type="match status" value="1"/>
</dbReference>
<dbReference type="AlphaFoldDB" id="A0A177DML1"/>
<dbReference type="STRING" id="5599.A0A177DML1"/>
<dbReference type="SUPFAM" id="SSF101576">
    <property type="entry name" value="Supernatant protein factor (SPF), C-terminal domain"/>
    <property type="match status" value="1"/>
</dbReference>
<dbReference type="SMART" id="SM01190">
    <property type="entry name" value="EMP24_GP25L"/>
    <property type="match status" value="1"/>
</dbReference>
<sequence length="203" mass="23481">MLFPSFAIIAAASSLLSFATAHNIQMKAHQRECFHESLHKDDKMTVTFQVGDREFGGSGNLEIDFWIETPSRSYQVHERGVSSGDHSFDAKEDGKYTYCFNNEHWGANTKEVSFNVHGIVYVPESEAPQDPLEKEVRTMSELVAQVKDEQGYIIVRERVHRNTAESTNARIKWWSIFQLMVLVGQGFFQVWWLKRFFEVKRVV</sequence>
<dbReference type="GO" id="GO:0006888">
    <property type="term" value="P:endoplasmic reticulum to Golgi vesicle-mediated transport"/>
    <property type="evidence" value="ECO:0007669"/>
    <property type="project" value="EnsemblFungi"/>
</dbReference>
<evidence type="ECO:0000256" key="3">
    <source>
        <dbReference type="ARBA" id="ARBA00022692"/>
    </source>
</evidence>
<dbReference type="GO" id="GO:0030134">
    <property type="term" value="C:COPII-coated ER to Golgi transport vesicle"/>
    <property type="evidence" value="ECO:0007669"/>
    <property type="project" value="EnsemblFungi"/>
</dbReference>
<evidence type="ECO:0000256" key="7">
    <source>
        <dbReference type="ARBA" id="ARBA00037847"/>
    </source>
</evidence>
<dbReference type="EMBL" id="KV441479">
    <property type="protein sequence ID" value="OAG20252.1"/>
    <property type="molecule type" value="Genomic_DNA"/>
</dbReference>
<name>A0A177DML1_ALTAL</name>
<evidence type="ECO:0000256" key="2">
    <source>
        <dbReference type="ARBA" id="ARBA00007104"/>
    </source>
</evidence>
<evidence type="ECO:0000313" key="13">
    <source>
        <dbReference type="Proteomes" id="UP000077248"/>
    </source>
</evidence>
<keyword evidence="6 9" id="KW-0472">Membrane</keyword>
<protein>
    <submittedName>
        <fullName evidence="12">Supernatant protein factor, C-terminal domain-containing protein</fullName>
    </submittedName>
</protein>
<dbReference type="KEGG" id="aalt:CC77DRAFT_1061713"/>
<comment type="subcellular location">
    <subcellularLocation>
        <location evidence="7">Endomembrane system</location>
        <topology evidence="7">Single-pass membrane protein</topology>
    </subcellularLocation>
    <subcellularLocation>
        <location evidence="1 8">Membrane</location>
        <topology evidence="1 8">Single-pass type I membrane protein</topology>
    </subcellularLocation>
</comment>
<organism evidence="12 13">
    <name type="scientific">Alternaria alternata</name>
    <name type="common">Alternaria rot fungus</name>
    <name type="synonym">Torula alternata</name>
    <dbReference type="NCBI Taxonomy" id="5599"/>
    <lineage>
        <taxon>Eukaryota</taxon>
        <taxon>Fungi</taxon>
        <taxon>Dikarya</taxon>
        <taxon>Ascomycota</taxon>
        <taxon>Pezizomycotina</taxon>
        <taxon>Dothideomycetes</taxon>
        <taxon>Pleosporomycetidae</taxon>
        <taxon>Pleosporales</taxon>
        <taxon>Pleosporineae</taxon>
        <taxon>Pleosporaceae</taxon>
        <taxon>Alternaria</taxon>
        <taxon>Alternaria sect. Alternaria</taxon>
        <taxon>Alternaria alternata complex</taxon>
    </lineage>
</organism>
<accession>A0A177DML1</accession>
<evidence type="ECO:0000256" key="5">
    <source>
        <dbReference type="ARBA" id="ARBA00022989"/>
    </source>
</evidence>
<evidence type="ECO:0000256" key="1">
    <source>
        <dbReference type="ARBA" id="ARBA00004479"/>
    </source>
</evidence>
<feature type="domain" description="GOLD" evidence="11">
    <location>
        <begin position="31"/>
        <end position="118"/>
    </location>
</feature>
<dbReference type="PANTHER" id="PTHR22811">
    <property type="entry name" value="TRANSMEMBRANE EMP24 DOMAIN-CONTAINING PROTEIN"/>
    <property type="match status" value="1"/>
</dbReference>
<evidence type="ECO:0000259" key="11">
    <source>
        <dbReference type="PROSITE" id="PS50866"/>
    </source>
</evidence>
<dbReference type="GO" id="GO:0016020">
    <property type="term" value="C:membrane"/>
    <property type="evidence" value="ECO:0007669"/>
    <property type="project" value="UniProtKB-SubCell"/>
</dbReference>
<dbReference type="GO" id="GO:0016050">
    <property type="term" value="P:vesicle organization"/>
    <property type="evidence" value="ECO:0007669"/>
    <property type="project" value="EnsemblFungi"/>
</dbReference>
<dbReference type="InterPro" id="IPR015720">
    <property type="entry name" value="Emp24-like"/>
</dbReference>
<evidence type="ECO:0000256" key="9">
    <source>
        <dbReference type="SAM" id="Phobius"/>
    </source>
</evidence>
<dbReference type="GeneID" id="29114054"/>
<dbReference type="GO" id="GO:0005783">
    <property type="term" value="C:endoplasmic reticulum"/>
    <property type="evidence" value="ECO:0007669"/>
    <property type="project" value="EnsemblFungi"/>
</dbReference>
<dbReference type="RefSeq" id="XP_018385673.1">
    <property type="nucleotide sequence ID" value="XM_018528460.1"/>
</dbReference>
<evidence type="ECO:0000256" key="4">
    <source>
        <dbReference type="ARBA" id="ARBA00022729"/>
    </source>
</evidence>
<reference evidence="12 13" key="1">
    <citation type="submission" date="2016-05" db="EMBL/GenBank/DDBJ databases">
        <title>Comparative analysis of secretome profiles of manganese(II)-oxidizing ascomycete fungi.</title>
        <authorList>
            <consortium name="DOE Joint Genome Institute"/>
            <person name="Zeiner C.A."/>
            <person name="Purvine S.O."/>
            <person name="Zink E.M."/>
            <person name="Wu S."/>
            <person name="Pasa-Tolic L."/>
            <person name="Chaput D.L."/>
            <person name="Haridas S."/>
            <person name="Grigoriev I.V."/>
            <person name="Santelli C.M."/>
            <person name="Hansel C.M."/>
        </authorList>
    </citation>
    <scope>NUCLEOTIDE SEQUENCE [LARGE SCALE GENOMIC DNA]</scope>
    <source>
        <strain evidence="12 13">SRC1lrK2f</strain>
    </source>
</reference>
<dbReference type="GO" id="GO:0006621">
    <property type="term" value="P:protein retention in ER lumen"/>
    <property type="evidence" value="ECO:0007669"/>
    <property type="project" value="EnsemblFungi"/>
</dbReference>
<keyword evidence="4 10" id="KW-0732">Signal</keyword>
<evidence type="ECO:0000256" key="6">
    <source>
        <dbReference type="ARBA" id="ARBA00023136"/>
    </source>
</evidence>